<organism evidence="5 6">
    <name type="scientific">Blastomyces parvus</name>
    <dbReference type="NCBI Taxonomy" id="2060905"/>
    <lineage>
        <taxon>Eukaryota</taxon>
        <taxon>Fungi</taxon>
        <taxon>Dikarya</taxon>
        <taxon>Ascomycota</taxon>
        <taxon>Pezizomycotina</taxon>
        <taxon>Eurotiomycetes</taxon>
        <taxon>Eurotiomycetidae</taxon>
        <taxon>Onygenales</taxon>
        <taxon>Ajellomycetaceae</taxon>
        <taxon>Blastomyces</taxon>
    </lineage>
</organism>
<feature type="compositionally biased region" description="Polar residues" evidence="2">
    <location>
        <begin position="69"/>
        <end position="79"/>
    </location>
</feature>
<evidence type="ECO:0000313" key="6">
    <source>
        <dbReference type="Proteomes" id="UP000224080"/>
    </source>
</evidence>
<dbReference type="EMBL" id="PDNC01000053">
    <property type="protein sequence ID" value="PGH02990.1"/>
    <property type="molecule type" value="Genomic_DNA"/>
</dbReference>
<evidence type="ECO:0000313" key="5">
    <source>
        <dbReference type="EMBL" id="PGH02990.1"/>
    </source>
</evidence>
<protein>
    <recommendedName>
        <fullName evidence="4">FAS1 domain-containing protein</fullName>
    </recommendedName>
</protein>
<accession>A0A2B7X2C0</accession>
<keyword evidence="6" id="KW-1185">Reference proteome</keyword>
<sequence>MKSLLLKYLVLLISIALSVSALRGVPENLGLRLVNRRRLLPRNFQIPTTIEANPNSFSLLLPPQDQAAMGNSNSRQQGKGNDPSGKTHRDLFVSDILAKTREVNVFSSLTRDIEPISARFNNETEKSIVLAPLNSAIQGLPRKPWEDPADYKNFGEKAAYAGKEGEGRAARNLRRFVEAHIVPVSPWPSQETVKTVGGGGIYWKKGDDGKVYIYPGKIEVQKIMTQASNGEVWVLKGVINYA</sequence>
<evidence type="ECO:0000256" key="1">
    <source>
        <dbReference type="ARBA" id="ARBA00022729"/>
    </source>
</evidence>
<proteinExistence type="predicted"/>
<feature type="region of interest" description="Disordered" evidence="2">
    <location>
        <begin position="62"/>
        <end position="87"/>
    </location>
</feature>
<evidence type="ECO:0000259" key="4">
    <source>
        <dbReference type="PROSITE" id="PS50213"/>
    </source>
</evidence>
<dbReference type="PROSITE" id="PS50213">
    <property type="entry name" value="FAS1"/>
    <property type="match status" value="1"/>
</dbReference>
<dbReference type="InterPro" id="IPR000782">
    <property type="entry name" value="FAS1_domain"/>
</dbReference>
<dbReference type="AlphaFoldDB" id="A0A2B7X2C0"/>
<dbReference type="Proteomes" id="UP000224080">
    <property type="component" value="Unassembled WGS sequence"/>
</dbReference>
<gene>
    <name evidence="5" type="ORF">GX51_04307</name>
</gene>
<feature type="chain" id="PRO_5012948025" description="FAS1 domain-containing protein" evidence="3">
    <location>
        <begin position="22"/>
        <end position="242"/>
    </location>
</feature>
<dbReference type="PANTHER" id="PTHR28156:SF1">
    <property type="entry name" value="FAS1 DOMAIN-CONTAINING PROTEIN YDR262W"/>
    <property type="match status" value="1"/>
</dbReference>
<name>A0A2B7X2C0_9EURO</name>
<keyword evidence="1 3" id="KW-0732">Signal</keyword>
<dbReference type="PANTHER" id="PTHR28156">
    <property type="entry name" value="FAS1 DOMAIN-CONTAINING PROTEIN YDR262W"/>
    <property type="match status" value="1"/>
</dbReference>
<feature type="signal peptide" evidence="3">
    <location>
        <begin position="1"/>
        <end position="21"/>
    </location>
</feature>
<reference evidence="5 6" key="1">
    <citation type="submission" date="2017-10" db="EMBL/GenBank/DDBJ databases">
        <title>Comparative genomics in systemic dimorphic fungi from Ajellomycetaceae.</title>
        <authorList>
            <person name="Munoz J.F."/>
            <person name="Mcewen J.G."/>
            <person name="Clay O.K."/>
            <person name="Cuomo C.A."/>
        </authorList>
    </citation>
    <scope>NUCLEOTIDE SEQUENCE [LARGE SCALE GENOMIC DNA]</scope>
    <source>
        <strain evidence="5 6">UAMH130</strain>
    </source>
</reference>
<dbReference type="InterPro" id="IPR036378">
    <property type="entry name" value="FAS1_dom_sf"/>
</dbReference>
<dbReference type="STRING" id="2060905.A0A2B7X2C0"/>
<comment type="caution">
    <text evidence="5">The sequence shown here is derived from an EMBL/GenBank/DDBJ whole genome shotgun (WGS) entry which is preliminary data.</text>
</comment>
<evidence type="ECO:0000256" key="3">
    <source>
        <dbReference type="SAM" id="SignalP"/>
    </source>
</evidence>
<dbReference type="InterPro" id="IPR040200">
    <property type="entry name" value="Mug57-like"/>
</dbReference>
<feature type="domain" description="FAS1" evidence="4">
    <location>
        <begin position="90"/>
        <end position="239"/>
    </location>
</feature>
<dbReference type="OrthoDB" id="5551751at2759"/>
<evidence type="ECO:0000256" key="2">
    <source>
        <dbReference type="SAM" id="MobiDB-lite"/>
    </source>
</evidence>
<dbReference type="SUPFAM" id="SSF82153">
    <property type="entry name" value="FAS1 domain"/>
    <property type="match status" value="1"/>
</dbReference>